<evidence type="ECO:0008006" key="3">
    <source>
        <dbReference type="Google" id="ProtNLM"/>
    </source>
</evidence>
<comment type="caution">
    <text evidence="1">The sequence shown here is derived from an EMBL/GenBank/DDBJ whole genome shotgun (WGS) entry which is preliminary data.</text>
</comment>
<name>A0AA88H6G4_ARTSF</name>
<dbReference type="AlphaFoldDB" id="A0AA88H6G4"/>
<dbReference type="EMBL" id="JAVRJZ010000020">
    <property type="protein sequence ID" value="KAK2705668.1"/>
    <property type="molecule type" value="Genomic_DNA"/>
</dbReference>
<reference evidence="1" key="1">
    <citation type="submission" date="2023-07" db="EMBL/GenBank/DDBJ databases">
        <title>Chromosome-level genome assembly of Artemia franciscana.</title>
        <authorList>
            <person name="Jo E."/>
        </authorList>
    </citation>
    <scope>NUCLEOTIDE SEQUENCE</scope>
    <source>
        <tissue evidence="1">Whole body</tissue>
    </source>
</reference>
<keyword evidence="2" id="KW-1185">Reference proteome</keyword>
<evidence type="ECO:0000313" key="2">
    <source>
        <dbReference type="Proteomes" id="UP001187531"/>
    </source>
</evidence>
<organism evidence="1 2">
    <name type="scientific">Artemia franciscana</name>
    <name type="common">Brine shrimp</name>
    <name type="synonym">Artemia sanfranciscana</name>
    <dbReference type="NCBI Taxonomy" id="6661"/>
    <lineage>
        <taxon>Eukaryota</taxon>
        <taxon>Metazoa</taxon>
        <taxon>Ecdysozoa</taxon>
        <taxon>Arthropoda</taxon>
        <taxon>Crustacea</taxon>
        <taxon>Branchiopoda</taxon>
        <taxon>Anostraca</taxon>
        <taxon>Artemiidae</taxon>
        <taxon>Artemia</taxon>
    </lineage>
</organism>
<dbReference type="Proteomes" id="UP001187531">
    <property type="component" value="Unassembled WGS sequence"/>
</dbReference>
<accession>A0AA88H6G4</accession>
<protein>
    <recommendedName>
        <fullName evidence="3">HTH CENPB-type domain-containing protein</fullName>
    </recommendedName>
</protein>
<gene>
    <name evidence="1" type="ORF">QYM36_015895</name>
</gene>
<evidence type="ECO:0000313" key="1">
    <source>
        <dbReference type="EMBL" id="KAK2705668.1"/>
    </source>
</evidence>
<sequence>MGKYQRKTGRGLLVKDALRKTALGVLHGSKLLYVAKASKTSTELPRTMIRRVFEKLSKSENRNSVNFKTEYSFKSVFSEEEERELRNYLTTACAIHHGLTRSMCCNLAYEFVVAKAKTVPERWTKERAAGRGWARSFMVKSNLACRSAEATSLGHAIRKNMGEFLTICKNSLRKITTSHIESTT</sequence>
<proteinExistence type="predicted"/>